<dbReference type="FunFam" id="3.20.20.80:FF:000064">
    <property type="entry name" value="Oligo-1,6-glucosidase"/>
    <property type="match status" value="1"/>
</dbReference>
<dbReference type="GO" id="GO:0008788">
    <property type="term" value="F:alpha,alpha-phosphotrehalase activity"/>
    <property type="evidence" value="ECO:0007669"/>
    <property type="project" value="UniProtKB-UniRule"/>
</dbReference>
<dbReference type="Proteomes" id="UP000262939">
    <property type="component" value="Unassembled WGS sequence"/>
</dbReference>
<dbReference type="NCBIfam" id="TIGR02403">
    <property type="entry name" value="trehalose_treC"/>
    <property type="match status" value="1"/>
</dbReference>
<dbReference type="InterPro" id="IPR012769">
    <property type="entry name" value="Trehalose_TreC"/>
</dbReference>
<dbReference type="SUPFAM" id="SSF51445">
    <property type="entry name" value="(Trans)glycosidases"/>
    <property type="match status" value="1"/>
</dbReference>
<reference evidence="8 9" key="1">
    <citation type="submission" date="2018-08" db="EMBL/GenBank/DDBJ databases">
        <title>Bacillus chawlae sp. nov., Bacillus glennii sp. nov., and Bacillus saganii sp. nov. Isolated from the Vehicle Assembly Building at Kennedy Space Center where the Viking Spacecraft were Assembled.</title>
        <authorList>
            <person name="Seuylemezian A."/>
            <person name="Vaishampayan P."/>
        </authorList>
    </citation>
    <scope>NUCLEOTIDE SEQUENCE [LARGE SCALE GENOMIC DNA]</scope>
    <source>
        <strain evidence="8 9">V44-8</strain>
    </source>
</reference>
<name>A0A372LBR5_9BACI</name>
<dbReference type="Gene3D" id="3.20.20.80">
    <property type="entry name" value="Glycosidases"/>
    <property type="match status" value="1"/>
</dbReference>
<evidence type="ECO:0000256" key="2">
    <source>
        <dbReference type="ARBA" id="ARBA00008061"/>
    </source>
</evidence>
<dbReference type="SMART" id="SM00642">
    <property type="entry name" value="Aamy"/>
    <property type="match status" value="1"/>
</dbReference>
<dbReference type="RefSeq" id="WP_117323027.1">
    <property type="nucleotide sequence ID" value="NZ_QVTD01000008.1"/>
</dbReference>
<comment type="caution">
    <text evidence="8">The sequence shown here is derived from an EMBL/GenBank/DDBJ whole genome shotgun (WGS) entry which is preliminary data.</text>
</comment>
<evidence type="ECO:0000256" key="6">
    <source>
        <dbReference type="NCBIfam" id="TIGR02403"/>
    </source>
</evidence>
<feature type="domain" description="Glycosyl hydrolase family 13 catalytic" evidence="7">
    <location>
        <begin position="17"/>
        <end position="422"/>
    </location>
</feature>
<evidence type="ECO:0000256" key="5">
    <source>
        <dbReference type="ARBA" id="ARBA00023295"/>
    </source>
</evidence>
<evidence type="ECO:0000313" key="8">
    <source>
        <dbReference type="EMBL" id="RFU62900.1"/>
    </source>
</evidence>
<dbReference type="FunFam" id="2.60.40.1180:FF:000007">
    <property type="entry name" value="Sucrose isomerase"/>
    <property type="match status" value="1"/>
</dbReference>
<gene>
    <name evidence="8" type="primary">treC</name>
    <name evidence="8" type="ORF">D0466_13195</name>
</gene>
<dbReference type="GO" id="GO:0005737">
    <property type="term" value="C:cytoplasm"/>
    <property type="evidence" value="ECO:0007669"/>
    <property type="project" value="UniProtKB-SubCell"/>
</dbReference>
<dbReference type="InterPro" id="IPR013780">
    <property type="entry name" value="Glyco_hydro_b"/>
</dbReference>
<dbReference type="InterPro" id="IPR045857">
    <property type="entry name" value="O16G_dom_2"/>
</dbReference>
<dbReference type="InterPro" id="IPR017853">
    <property type="entry name" value="GH"/>
</dbReference>
<evidence type="ECO:0000259" key="7">
    <source>
        <dbReference type="SMART" id="SM00642"/>
    </source>
</evidence>
<dbReference type="EMBL" id="QVTD01000008">
    <property type="protein sequence ID" value="RFU62900.1"/>
    <property type="molecule type" value="Genomic_DNA"/>
</dbReference>
<keyword evidence="9" id="KW-1185">Reference proteome</keyword>
<dbReference type="SUPFAM" id="SSF51011">
    <property type="entry name" value="Glycosyl hydrolase domain"/>
    <property type="match status" value="1"/>
</dbReference>
<dbReference type="NCBIfam" id="NF008183">
    <property type="entry name" value="PRK10933.1"/>
    <property type="match status" value="1"/>
</dbReference>
<dbReference type="EC" id="3.2.1.93" evidence="6"/>
<dbReference type="FunFam" id="3.90.400.10:FF:000002">
    <property type="entry name" value="Sucrose isomerase"/>
    <property type="match status" value="1"/>
</dbReference>
<dbReference type="PANTHER" id="PTHR10357:SF217">
    <property type="entry name" value="TREHALOSE-6-PHOSPHATE HYDROLASE"/>
    <property type="match status" value="1"/>
</dbReference>
<keyword evidence="5 8" id="KW-0326">Glycosidase</keyword>
<dbReference type="AlphaFoldDB" id="A0A372LBR5"/>
<comment type="similarity">
    <text evidence="2">Belongs to the glycosyl hydrolase 13 family.</text>
</comment>
<evidence type="ECO:0000256" key="4">
    <source>
        <dbReference type="ARBA" id="ARBA00022801"/>
    </source>
</evidence>
<dbReference type="Gene3D" id="2.60.40.1180">
    <property type="entry name" value="Golgi alpha-mannosidase II"/>
    <property type="match status" value="1"/>
</dbReference>
<dbReference type="GO" id="GO:0004556">
    <property type="term" value="F:alpha-amylase activity"/>
    <property type="evidence" value="ECO:0007669"/>
    <property type="project" value="TreeGrafter"/>
</dbReference>
<dbReference type="FunFam" id="3.20.20.80:FF:000014">
    <property type="entry name" value="Alpha,alpha-phosphotrehalase"/>
    <property type="match status" value="1"/>
</dbReference>
<dbReference type="CDD" id="cd11333">
    <property type="entry name" value="AmyAc_SI_OligoGlu_DGase"/>
    <property type="match status" value="1"/>
</dbReference>
<accession>A0A372LBR5</accession>
<keyword evidence="3" id="KW-0963">Cytoplasm</keyword>
<dbReference type="Pfam" id="PF00128">
    <property type="entry name" value="Alpha-amylase"/>
    <property type="match status" value="1"/>
</dbReference>
<evidence type="ECO:0000256" key="1">
    <source>
        <dbReference type="ARBA" id="ARBA00004496"/>
    </source>
</evidence>
<dbReference type="PANTHER" id="PTHR10357">
    <property type="entry name" value="ALPHA-AMYLASE FAMILY MEMBER"/>
    <property type="match status" value="1"/>
</dbReference>
<dbReference type="OrthoDB" id="9805159at2"/>
<dbReference type="Gene3D" id="3.90.400.10">
    <property type="entry name" value="Oligo-1,6-glucosidase, Domain 2"/>
    <property type="match status" value="1"/>
</dbReference>
<proteinExistence type="inferred from homology"/>
<evidence type="ECO:0000313" key="9">
    <source>
        <dbReference type="Proteomes" id="UP000262939"/>
    </source>
</evidence>
<evidence type="ECO:0000256" key="3">
    <source>
        <dbReference type="ARBA" id="ARBA00022490"/>
    </source>
</evidence>
<dbReference type="GO" id="GO:0005993">
    <property type="term" value="P:trehalose catabolic process"/>
    <property type="evidence" value="ECO:0007669"/>
    <property type="project" value="InterPro"/>
</dbReference>
<keyword evidence="4 8" id="KW-0378">Hydrolase</keyword>
<protein>
    <recommendedName>
        <fullName evidence="6">Alpha,alpha-phosphotrehalase</fullName>
        <ecNumber evidence="6">3.2.1.93</ecNumber>
    </recommendedName>
</protein>
<sequence length="565" mass="66357">MVVFTLNEWWRKSTVYQIYPKSFNDTTGNGTGDINGIIEKLDYLKELGIDVIWLTPIYKSPQRDNGYDISDYYAIHEEYGTMGDFNRLLSEAHDRGIKIIMDLVVNHTSTEHEWFKKASESRENPYRDFYIWKDPVNGKEPNNWISKFGGSAWKFDEKTGQYYLHLFDVTQGDLNWENEAVRKEVYDMMHFWFEKGIDGFRLDVINLISKDQDFPNDDGVTPPGDGRKFYTDGPRVHEFLHEMNVNVLSKYDSITVGEMSSTTIEDCIRYSNPESEELSMTFNFHHLKVDYPNGEKWAIGDVDFSALKSILSKWQVEMHKGGGWNALFWCNHDQPRIVTRYGNDGEFHKESAKMLATTIHMMQGTPYVYQGEEIGMTNPKFDRIDEYRDVETLNYYEIMKQQGKSEEETMEIIKQKSRDNSRTPVQWNDSENAGFTTGTPWIGVARNYPEINAEKSLDDEDSIFYHYKKLIALRKEYDIITYGDYELLFSEHDQLFVYKREHEDELLISINNFYGNEALLDYSENFMKEEYDIKVLISNYPDAPEFGGRMAFRPYESAVYHLKKK</sequence>
<dbReference type="InterPro" id="IPR006047">
    <property type="entry name" value="GH13_cat_dom"/>
</dbReference>
<organism evidence="8 9">
    <name type="scientific">Peribacillus glennii</name>
    <dbReference type="NCBI Taxonomy" id="2303991"/>
    <lineage>
        <taxon>Bacteria</taxon>
        <taxon>Bacillati</taxon>
        <taxon>Bacillota</taxon>
        <taxon>Bacilli</taxon>
        <taxon>Bacillales</taxon>
        <taxon>Bacillaceae</taxon>
        <taxon>Peribacillus</taxon>
    </lineage>
</organism>
<comment type="subcellular location">
    <subcellularLocation>
        <location evidence="1">Cytoplasm</location>
    </subcellularLocation>
</comment>